<gene>
    <name evidence="2" type="ORF">AKJ58_01505</name>
</gene>
<keyword evidence="3" id="KW-1185">Reference proteome</keyword>
<evidence type="ECO:0000313" key="3">
    <source>
        <dbReference type="Proteomes" id="UP000070256"/>
    </source>
</evidence>
<dbReference type="AlphaFoldDB" id="A0A133VNB5"/>
<evidence type="ECO:0000256" key="1">
    <source>
        <dbReference type="SAM" id="Phobius"/>
    </source>
</evidence>
<keyword evidence="1" id="KW-0472">Membrane</keyword>
<dbReference type="EMBL" id="LHYK01000024">
    <property type="protein sequence ID" value="KXB07903.1"/>
    <property type="molecule type" value="Genomic_DNA"/>
</dbReference>
<organism evidence="2 3">
    <name type="scientific">candidate division MSBL1 archaeon SCGC-AAA385D11</name>
    <dbReference type="NCBI Taxonomy" id="1698286"/>
    <lineage>
        <taxon>Archaea</taxon>
        <taxon>Methanobacteriati</taxon>
        <taxon>Methanobacteriota</taxon>
        <taxon>candidate division MSBL1</taxon>
    </lineage>
</organism>
<comment type="caution">
    <text evidence="2">The sequence shown here is derived from an EMBL/GenBank/DDBJ whole genome shotgun (WGS) entry which is preliminary data.</text>
</comment>
<evidence type="ECO:0000313" key="2">
    <source>
        <dbReference type="EMBL" id="KXB07903.1"/>
    </source>
</evidence>
<keyword evidence="1" id="KW-1133">Transmembrane helix</keyword>
<sequence length="81" mass="8869">MMRQSRTEYVVPAVVVIVLISLLFMGLWAIDISLSAAMMGARLTNGFITRNPIQMLHMGYYAVIGASVGLATLTVAILLRR</sequence>
<keyword evidence="1" id="KW-0812">Transmembrane</keyword>
<accession>A0A133VNB5</accession>
<protein>
    <submittedName>
        <fullName evidence="2">Uncharacterized protein</fullName>
    </submittedName>
</protein>
<name>A0A133VNB5_9EURY</name>
<feature type="transmembrane region" description="Helical" evidence="1">
    <location>
        <begin position="58"/>
        <end position="79"/>
    </location>
</feature>
<dbReference type="Proteomes" id="UP000070256">
    <property type="component" value="Unassembled WGS sequence"/>
</dbReference>
<proteinExistence type="predicted"/>
<feature type="transmembrane region" description="Helical" evidence="1">
    <location>
        <begin position="9"/>
        <end position="30"/>
    </location>
</feature>
<reference evidence="2 3" key="1">
    <citation type="journal article" date="2016" name="Sci. Rep.">
        <title>Metabolic traits of an uncultured archaeal lineage -MSBL1- from brine pools of the Red Sea.</title>
        <authorList>
            <person name="Mwirichia R."/>
            <person name="Alam I."/>
            <person name="Rashid M."/>
            <person name="Vinu M."/>
            <person name="Ba-Alawi W."/>
            <person name="Anthony Kamau A."/>
            <person name="Kamanda Ngugi D."/>
            <person name="Goker M."/>
            <person name="Klenk H.P."/>
            <person name="Bajic V."/>
            <person name="Stingl U."/>
        </authorList>
    </citation>
    <scope>NUCLEOTIDE SEQUENCE [LARGE SCALE GENOMIC DNA]</scope>
    <source>
        <strain evidence="2">SCGC-AAA385D11</strain>
    </source>
</reference>